<reference evidence="2" key="1">
    <citation type="submission" date="2019-02" db="EMBL/GenBank/DDBJ databases">
        <authorList>
            <person name="Gruber-Vodicka R. H."/>
            <person name="Seah K. B. B."/>
        </authorList>
    </citation>
    <scope>NUCLEOTIDE SEQUENCE</scope>
    <source>
        <strain evidence="2">BECK_M7</strain>
    </source>
</reference>
<accession>A0A450UGA1</accession>
<keyword evidence="1" id="KW-0175">Coiled coil</keyword>
<evidence type="ECO:0000256" key="1">
    <source>
        <dbReference type="SAM" id="Coils"/>
    </source>
</evidence>
<name>A0A450UGA1_9GAMM</name>
<dbReference type="PANTHER" id="PTHR33055">
    <property type="entry name" value="TRANSPOSASE FOR INSERTION SEQUENCE ELEMENT IS1111A"/>
    <property type="match status" value="1"/>
</dbReference>
<dbReference type="InterPro" id="IPR047650">
    <property type="entry name" value="Transpos_IS110"/>
</dbReference>
<dbReference type="EMBL" id="CAADFF010000026">
    <property type="protein sequence ID" value="VFJ91512.1"/>
    <property type="molecule type" value="Genomic_DNA"/>
</dbReference>
<organism evidence="2">
    <name type="scientific">Candidatus Kentrum sp. LFY</name>
    <dbReference type="NCBI Taxonomy" id="2126342"/>
    <lineage>
        <taxon>Bacteria</taxon>
        <taxon>Pseudomonadati</taxon>
        <taxon>Pseudomonadota</taxon>
        <taxon>Gammaproteobacteria</taxon>
        <taxon>Candidatus Kentrum</taxon>
    </lineage>
</organism>
<dbReference type="PANTHER" id="PTHR33055:SF3">
    <property type="entry name" value="PUTATIVE TRANSPOSASE FOR IS117-RELATED"/>
    <property type="match status" value="1"/>
</dbReference>
<dbReference type="AlphaFoldDB" id="A0A450UGA1"/>
<protein>
    <submittedName>
        <fullName evidence="2">Transposase</fullName>
    </submittedName>
</protein>
<evidence type="ECO:0000313" key="2">
    <source>
        <dbReference type="EMBL" id="VFJ91512.1"/>
    </source>
</evidence>
<feature type="coiled-coil region" evidence="1">
    <location>
        <begin position="207"/>
        <end position="241"/>
    </location>
</feature>
<proteinExistence type="predicted"/>
<sequence>MATTVLQSKDYTGKAVLCMAMELSSTKWKLGFSNGSRDRIATITAGDREKLLEQISLTKEKLGLPENCPVVSCYEAGRDGFWIHRMLEMCGITNLIFDSSSIEVNRRKRRVKTDKVDVTALLRLLQRYLSGERRAVSVVRVPSIEEEDQMRLDRERKRLIKEHTAHTTRIESLLIANGVPKGSGQNFLEWLETVENKLGNKLMPDLKADIRREYERLQLVKQQLKKIHQEQKRRIKEEDTKAIEQIITLMKLRGVGPQSSWLPARVSTQRHTTVAPVRESKESAWWDRRVSEA</sequence>
<gene>
    <name evidence="2" type="ORF">BECKLFY1418B_GA0070995_102611</name>
</gene>